<name>A0A352J0D6_9GAMM</name>
<accession>A0A352J0D6</accession>
<gene>
    <name evidence="1" type="ORF">DC045_23260</name>
</gene>
<comment type="caution">
    <text evidence="1">The sequence shown here is derived from an EMBL/GenBank/DDBJ whole genome shotgun (WGS) entry which is preliminary data.</text>
</comment>
<feature type="non-terminal residue" evidence="1">
    <location>
        <position position="1"/>
    </location>
</feature>
<organism evidence="1 2">
    <name type="scientific">Marinobacter adhaerens</name>
    <dbReference type="NCBI Taxonomy" id="1033846"/>
    <lineage>
        <taxon>Bacteria</taxon>
        <taxon>Pseudomonadati</taxon>
        <taxon>Pseudomonadota</taxon>
        <taxon>Gammaproteobacteria</taxon>
        <taxon>Pseudomonadales</taxon>
        <taxon>Marinobacteraceae</taxon>
        <taxon>Marinobacter</taxon>
    </lineage>
</organism>
<dbReference type="Proteomes" id="UP000263489">
    <property type="component" value="Unassembled WGS sequence"/>
</dbReference>
<proteinExistence type="predicted"/>
<dbReference type="EMBL" id="DNNA01000349">
    <property type="protein sequence ID" value="HBC37169.1"/>
    <property type="molecule type" value="Genomic_DNA"/>
</dbReference>
<evidence type="ECO:0000313" key="1">
    <source>
        <dbReference type="EMBL" id="HBC37169.1"/>
    </source>
</evidence>
<evidence type="ECO:0000313" key="2">
    <source>
        <dbReference type="Proteomes" id="UP000263489"/>
    </source>
</evidence>
<sequence length="54" mass="5995">SLVDTGTRQFVTTDCGCLMNIAGYAEKNQKPVEGQHILSFLWSRTQGKGGQRHE</sequence>
<reference evidence="1 2" key="1">
    <citation type="journal article" date="2018" name="Nat. Biotechnol.">
        <title>A standardized bacterial taxonomy based on genome phylogeny substantially revises the tree of life.</title>
        <authorList>
            <person name="Parks D.H."/>
            <person name="Chuvochina M."/>
            <person name="Waite D.W."/>
            <person name="Rinke C."/>
            <person name="Skarshewski A."/>
            <person name="Chaumeil P.A."/>
            <person name="Hugenholtz P."/>
        </authorList>
    </citation>
    <scope>NUCLEOTIDE SEQUENCE [LARGE SCALE GENOMIC DNA]</scope>
    <source>
        <strain evidence="1">UBA9380</strain>
    </source>
</reference>
<dbReference type="AlphaFoldDB" id="A0A352J0D6"/>
<protein>
    <submittedName>
        <fullName evidence="1">Oxidoreductase</fullName>
    </submittedName>
</protein>